<feature type="compositionally biased region" description="Low complexity" evidence="1">
    <location>
        <begin position="82"/>
        <end position="116"/>
    </location>
</feature>
<accession>C5KD01</accession>
<sequence length="130" mass="14381">MVEALSVSDIADDVVRRVNHDGGWTLVVWSKSAHGEGETGIKPPRSHLVRLFPSNMPLQTINIIKAQRYQGEPPPANGQQRGGQQQEARQQQQLPQQEQASNNEQQQANAREQNGQMEQGGNRYGSNIAS</sequence>
<name>C5KD01_PERM5</name>
<feature type="region of interest" description="Disordered" evidence="1">
    <location>
        <begin position="65"/>
        <end position="130"/>
    </location>
</feature>
<keyword evidence="3" id="KW-1185">Reference proteome</keyword>
<evidence type="ECO:0000256" key="1">
    <source>
        <dbReference type="SAM" id="MobiDB-lite"/>
    </source>
</evidence>
<reference evidence="2 3" key="1">
    <citation type="submission" date="2008-07" db="EMBL/GenBank/DDBJ databases">
        <authorList>
            <person name="El-Sayed N."/>
            <person name="Caler E."/>
            <person name="Inman J."/>
            <person name="Amedeo P."/>
            <person name="Hass B."/>
            <person name="Wortman J."/>
        </authorList>
    </citation>
    <scope>NUCLEOTIDE SEQUENCE [LARGE SCALE GENOMIC DNA]</scope>
    <source>
        <strain evidence="3">ATCC 50983 / TXsc</strain>
    </source>
</reference>
<dbReference type="EMBL" id="GG671995">
    <property type="protein sequence ID" value="EER17750.1"/>
    <property type="molecule type" value="Genomic_DNA"/>
</dbReference>
<organism evidence="3">
    <name type="scientific">Perkinsus marinus (strain ATCC 50983 / TXsc)</name>
    <dbReference type="NCBI Taxonomy" id="423536"/>
    <lineage>
        <taxon>Eukaryota</taxon>
        <taxon>Sar</taxon>
        <taxon>Alveolata</taxon>
        <taxon>Perkinsozoa</taxon>
        <taxon>Perkinsea</taxon>
        <taxon>Perkinsida</taxon>
        <taxon>Perkinsidae</taxon>
        <taxon>Perkinsus</taxon>
    </lineage>
</organism>
<dbReference type="OrthoDB" id="10661786at2759"/>
<dbReference type="GeneID" id="9086939"/>
<protein>
    <submittedName>
        <fullName evidence="2">Uncharacterized protein</fullName>
    </submittedName>
</protein>
<dbReference type="Proteomes" id="UP000007800">
    <property type="component" value="Unassembled WGS sequence"/>
</dbReference>
<dbReference type="InParanoid" id="C5KD01"/>
<dbReference type="AlphaFoldDB" id="C5KD01"/>
<dbReference type="RefSeq" id="XP_002785954.1">
    <property type="nucleotide sequence ID" value="XM_002785908.1"/>
</dbReference>
<gene>
    <name evidence="2" type="ORF">Pmar_PMAR023677</name>
</gene>
<evidence type="ECO:0000313" key="2">
    <source>
        <dbReference type="EMBL" id="EER17750.1"/>
    </source>
</evidence>
<evidence type="ECO:0000313" key="3">
    <source>
        <dbReference type="Proteomes" id="UP000007800"/>
    </source>
</evidence>
<proteinExistence type="predicted"/>